<evidence type="ECO:0000313" key="5">
    <source>
        <dbReference type="Proteomes" id="UP000824112"/>
    </source>
</evidence>
<dbReference type="SUPFAM" id="SSF74650">
    <property type="entry name" value="Galactose mutarotase-like"/>
    <property type="match status" value="1"/>
</dbReference>
<dbReference type="PANTHER" id="PTHR46017">
    <property type="entry name" value="ALPHA-MANNOSIDASE 2C1"/>
    <property type="match status" value="1"/>
</dbReference>
<dbReference type="SUPFAM" id="SSF88688">
    <property type="entry name" value="Families 57/38 glycoside transferase middle domain"/>
    <property type="match status" value="1"/>
</dbReference>
<protein>
    <submittedName>
        <fullName evidence="4">Discoidin domain-containing protein</fullName>
    </submittedName>
</protein>
<name>A0A9D1M7K4_9BACT</name>
<gene>
    <name evidence="4" type="ORF">IAB03_04995</name>
</gene>
<reference evidence="4" key="1">
    <citation type="submission" date="2020-10" db="EMBL/GenBank/DDBJ databases">
        <authorList>
            <person name="Gilroy R."/>
        </authorList>
    </citation>
    <scope>NUCLEOTIDE SEQUENCE</scope>
    <source>
        <strain evidence="4">CHK158-818</strain>
    </source>
</reference>
<evidence type="ECO:0000313" key="4">
    <source>
        <dbReference type="EMBL" id="HIU55151.1"/>
    </source>
</evidence>
<dbReference type="InterPro" id="IPR015341">
    <property type="entry name" value="Glyco_hydro_38_cen"/>
</dbReference>
<keyword evidence="1" id="KW-0479">Metal-binding</keyword>
<organism evidence="4 5">
    <name type="scientific">Candidatus Gallibacteroides avistercoris</name>
    <dbReference type="NCBI Taxonomy" id="2840833"/>
    <lineage>
        <taxon>Bacteria</taxon>
        <taxon>Pseudomonadati</taxon>
        <taxon>Bacteroidota</taxon>
        <taxon>Bacteroidia</taxon>
        <taxon>Bacteroidales</taxon>
        <taxon>Bacteroidaceae</taxon>
        <taxon>Bacteroidaceae incertae sedis</taxon>
        <taxon>Candidatus Gallibacteroides</taxon>
    </lineage>
</organism>
<dbReference type="Gene3D" id="2.70.98.30">
    <property type="entry name" value="Golgi alpha-mannosidase II, domain 4"/>
    <property type="match status" value="1"/>
</dbReference>
<sequence length="1000" mass="111064">DGGGYGARFNGEDLSHSKDLMKSAQGSANQKAFRYYGTGDTGGSPTIPSVIAVEAGIKGDGPLKVVSATSDQLFKEYLPIETQTSLPLYNGELLMDVHGTGCYTSQAAMKRFNRRNEQLGDMAERASVMADWMGVQDYPAYTLTNAWRRFIWHQFHDDLTGTSIPKAYTYSWNDELLAKSQFADVVTSASGAVIATMDTRVKGTSVVVYNPLGFKRQDVAEAYVPMDKAPSGVAVYNEKGKAVKAQLLSYEDGKAHILFEAETDPVSYTVYDVRAAGKTKASKQLSTGKNTIENEVYKITLNADGDISSLFDKRANKELVESGKAIRLALFTNNPSRSWPAWEIMKTTLDTVPVSINENVKITVAENGPLRSALKIEKTYGDSKFVQYLRLFDGALADRIDVANEIDWNTKNALLKVEFPMSFSNPMAAYDLGIGHIFRGNNTKTAYEVYAQYWADLTSTDNSYGLSILNNCKYGWDKPEDNTLRLTLLHTPKAGGYSYQSEQDLGQHSFTYSMVGHPGTLAEAGTVEKAECLNQPLVTFIAPSHKGENGKQFSFVKVSDSQVILKSLKKAEEGDAYVLRFYETAGKPTGVVEVEFPAEIEQAVEVNGIEEPIQDATFSGNKLQFKATAFQPKTFSVQLKSPERQFVSAVSEPVELKYNTKAYTPDAFRSDVNFDGRGSSYAAELLPEVITYDGIDFHLGSVGMNHAVRCNGGKINLPQTDKFDKLYLLVASSNGDRKATFKIDGQEYTVNIPYYSGFYGQWGHKGQTEGYVKDATVAYIGDHRHNGRLGNESYLFTYMFKIALPITSESKVLELPDNENIVVFAATLSDNQADDIKPAIEMRALPYKTTEIQYKTVLDASIMEGAKIASASGFTNNRERAEMAIDRRTRTKWCDNKVENAEKFIEVDLGSNKTFNAWKIVHSGRENEDYTTSDYRIEYRQDGQNTWKVLTEVKENEEIENEVLLPESVDARYVKLVITKGEQGSGNVARIVEFQVGNME</sequence>
<dbReference type="GO" id="GO:0030246">
    <property type="term" value="F:carbohydrate binding"/>
    <property type="evidence" value="ECO:0007669"/>
    <property type="project" value="InterPro"/>
</dbReference>
<dbReference type="InterPro" id="IPR011682">
    <property type="entry name" value="Glyco_hydro_38_C"/>
</dbReference>
<proteinExistence type="predicted"/>
<dbReference type="Pfam" id="PF09261">
    <property type="entry name" value="Alpha-mann_mid"/>
    <property type="match status" value="1"/>
</dbReference>
<dbReference type="GO" id="GO:0004559">
    <property type="term" value="F:alpha-mannosidase activity"/>
    <property type="evidence" value="ECO:0007669"/>
    <property type="project" value="InterPro"/>
</dbReference>
<dbReference type="PANTHER" id="PTHR46017:SF1">
    <property type="entry name" value="ALPHA-MANNOSIDASE 2C1"/>
    <property type="match status" value="1"/>
</dbReference>
<dbReference type="InterPro" id="IPR000421">
    <property type="entry name" value="FA58C"/>
</dbReference>
<dbReference type="InterPro" id="IPR013780">
    <property type="entry name" value="Glyco_hydro_b"/>
</dbReference>
<dbReference type="SUPFAM" id="SSF49785">
    <property type="entry name" value="Galactose-binding domain-like"/>
    <property type="match status" value="1"/>
</dbReference>
<dbReference type="Pfam" id="PF17677">
    <property type="entry name" value="Glyco_hydro38C2"/>
    <property type="match status" value="1"/>
</dbReference>
<accession>A0A9D1M7K4</accession>
<dbReference type="Proteomes" id="UP000824112">
    <property type="component" value="Unassembled WGS sequence"/>
</dbReference>
<dbReference type="SMART" id="SM00872">
    <property type="entry name" value="Alpha-mann_mid"/>
    <property type="match status" value="1"/>
</dbReference>
<dbReference type="InterPro" id="IPR037094">
    <property type="entry name" value="Glyco_hydro_38_cen_sf"/>
</dbReference>
<feature type="domain" description="F5/8 type C" evidence="3">
    <location>
        <begin position="849"/>
        <end position="999"/>
    </location>
</feature>
<dbReference type="AlphaFoldDB" id="A0A9D1M7K4"/>
<dbReference type="Gene3D" id="2.60.120.260">
    <property type="entry name" value="Galactose-binding domain-like"/>
    <property type="match status" value="1"/>
</dbReference>
<dbReference type="Gene3D" id="2.60.40.1180">
    <property type="entry name" value="Golgi alpha-mannosidase II"/>
    <property type="match status" value="1"/>
</dbReference>
<reference evidence="4" key="2">
    <citation type="journal article" date="2021" name="PeerJ">
        <title>Extensive microbial diversity within the chicken gut microbiome revealed by metagenomics and culture.</title>
        <authorList>
            <person name="Gilroy R."/>
            <person name="Ravi A."/>
            <person name="Getino M."/>
            <person name="Pursley I."/>
            <person name="Horton D.L."/>
            <person name="Alikhan N.F."/>
            <person name="Baker D."/>
            <person name="Gharbi K."/>
            <person name="Hall N."/>
            <person name="Watson M."/>
            <person name="Adriaenssens E.M."/>
            <person name="Foster-Nyarko E."/>
            <person name="Jarju S."/>
            <person name="Secka A."/>
            <person name="Antonio M."/>
            <person name="Oren A."/>
            <person name="Chaudhuri R.R."/>
            <person name="La Ragione R."/>
            <person name="Hildebrand F."/>
            <person name="Pallen M.J."/>
        </authorList>
    </citation>
    <scope>NUCLEOTIDE SEQUENCE</scope>
    <source>
        <strain evidence="4">CHK158-818</strain>
    </source>
</reference>
<dbReference type="Gene3D" id="1.20.1270.50">
    <property type="entry name" value="Glycoside hydrolase family 38, central domain"/>
    <property type="match status" value="1"/>
</dbReference>
<evidence type="ECO:0000256" key="1">
    <source>
        <dbReference type="ARBA" id="ARBA00022723"/>
    </source>
</evidence>
<dbReference type="Pfam" id="PF00754">
    <property type="entry name" value="F5_F8_type_C"/>
    <property type="match status" value="1"/>
</dbReference>
<feature type="non-terminal residue" evidence="4">
    <location>
        <position position="1"/>
    </location>
</feature>
<dbReference type="EMBL" id="DVNA01000114">
    <property type="protein sequence ID" value="HIU55151.1"/>
    <property type="molecule type" value="Genomic_DNA"/>
</dbReference>
<comment type="caution">
    <text evidence="4">The sequence shown here is derived from an EMBL/GenBank/DDBJ whole genome shotgun (WGS) entry which is preliminary data.</text>
</comment>
<dbReference type="InterPro" id="IPR028995">
    <property type="entry name" value="Glyco_hydro_57/38_cen_sf"/>
</dbReference>
<dbReference type="Pfam" id="PF07748">
    <property type="entry name" value="Glyco_hydro_38C"/>
    <property type="match status" value="1"/>
</dbReference>
<dbReference type="GO" id="GO:0009313">
    <property type="term" value="P:oligosaccharide catabolic process"/>
    <property type="evidence" value="ECO:0007669"/>
    <property type="project" value="TreeGrafter"/>
</dbReference>
<evidence type="ECO:0000259" key="3">
    <source>
        <dbReference type="PROSITE" id="PS50022"/>
    </source>
</evidence>
<dbReference type="InterPro" id="IPR041147">
    <property type="entry name" value="GH38_C"/>
</dbReference>
<dbReference type="GO" id="GO:0046872">
    <property type="term" value="F:metal ion binding"/>
    <property type="evidence" value="ECO:0007669"/>
    <property type="project" value="UniProtKB-KW"/>
</dbReference>
<keyword evidence="2" id="KW-0378">Hydrolase</keyword>
<dbReference type="InterPro" id="IPR008979">
    <property type="entry name" value="Galactose-bd-like_sf"/>
</dbReference>
<evidence type="ECO:0000256" key="2">
    <source>
        <dbReference type="ARBA" id="ARBA00022801"/>
    </source>
</evidence>
<dbReference type="InterPro" id="IPR011013">
    <property type="entry name" value="Gal_mutarotase_sf_dom"/>
</dbReference>
<dbReference type="GO" id="GO:0006013">
    <property type="term" value="P:mannose metabolic process"/>
    <property type="evidence" value="ECO:0007669"/>
    <property type="project" value="InterPro"/>
</dbReference>
<dbReference type="PROSITE" id="PS50022">
    <property type="entry name" value="FA58C_3"/>
    <property type="match status" value="1"/>
</dbReference>
<dbReference type="Gene3D" id="2.60.40.2220">
    <property type="match status" value="1"/>
</dbReference>